<evidence type="ECO:0000256" key="1">
    <source>
        <dbReference type="SAM" id="Phobius"/>
    </source>
</evidence>
<dbReference type="GeneID" id="98637707"/>
<organism evidence="2 3">
    <name type="scientific">Stutzerimonas xanthomarina DSM 18231</name>
    <dbReference type="NCBI Taxonomy" id="1403346"/>
    <lineage>
        <taxon>Bacteria</taxon>
        <taxon>Pseudomonadati</taxon>
        <taxon>Pseudomonadota</taxon>
        <taxon>Gammaproteobacteria</taxon>
        <taxon>Pseudomonadales</taxon>
        <taxon>Pseudomonadaceae</taxon>
        <taxon>Stutzerimonas</taxon>
    </lineage>
</organism>
<dbReference type="AlphaFoldDB" id="A0A1M5P262"/>
<gene>
    <name evidence="2" type="ORF">SAMN02744645_1927</name>
</gene>
<dbReference type="EMBL" id="FQXA01000003">
    <property type="protein sequence ID" value="SHG95805.1"/>
    <property type="molecule type" value="Genomic_DNA"/>
</dbReference>
<dbReference type="RefSeq" id="WP_073300618.1">
    <property type="nucleotide sequence ID" value="NZ_FQXA01000003.1"/>
</dbReference>
<evidence type="ECO:0000313" key="3">
    <source>
        <dbReference type="Proteomes" id="UP000184000"/>
    </source>
</evidence>
<proteinExistence type="predicted"/>
<protein>
    <submittedName>
        <fullName evidence="2">MSHA biogenesis protein MshP</fullName>
    </submittedName>
</protein>
<accession>A0A1M5P262</accession>
<reference evidence="2 3" key="1">
    <citation type="submission" date="2016-11" db="EMBL/GenBank/DDBJ databases">
        <authorList>
            <person name="Jaros S."/>
            <person name="Januszkiewicz K."/>
            <person name="Wedrychowicz H."/>
        </authorList>
    </citation>
    <scope>NUCLEOTIDE SEQUENCE [LARGE SCALE GENOMIC DNA]</scope>
    <source>
        <strain evidence="2 3">DSM 18231</strain>
    </source>
</reference>
<dbReference type="Proteomes" id="UP000184000">
    <property type="component" value="Unassembled WGS sequence"/>
</dbReference>
<keyword evidence="1" id="KW-0812">Transmembrane</keyword>
<keyword evidence="1" id="KW-0472">Membrane</keyword>
<sequence length="142" mass="15284">MSLDRPFPRRSAGFGLVAALFLMVIVTLIILTMARLSTAQHGTFSLAIQQTRAYQAANAGLEWGIARALETGVCDPNASPPLNGSGLDGFLLRVECDWDDYPEADGGSLTLYRLVATAQNGQPGAKPDYAYRQLSAVVERKP</sequence>
<evidence type="ECO:0000313" key="2">
    <source>
        <dbReference type="EMBL" id="SHG95805.1"/>
    </source>
</evidence>
<feature type="transmembrane region" description="Helical" evidence="1">
    <location>
        <begin position="12"/>
        <end position="31"/>
    </location>
</feature>
<name>A0A1M5P262_9GAMM</name>
<keyword evidence="1" id="KW-1133">Transmembrane helix</keyword>